<accession>A0A9P0C7X7</accession>
<dbReference type="EC" id="3.5.1.88" evidence="7"/>
<dbReference type="PRINTS" id="PR01576">
    <property type="entry name" value="PDEFORMYLASE"/>
</dbReference>
<dbReference type="FunFam" id="3.90.45.10:FF:000003">
    <property type="entry name" value="Peptide deformylase"/>
    <property type="match status" value="1"/>
</dbReference>
<dbReference type="GO" id="GO:0006412">
    <property type="term" value="P:translation"/>
    <property type="evidence" value="ECO:0007669"/>
    <property type="project" value="UniProtKB-KW"/>
</dbReference>
<dbReference type="HAMAP" id="MF_00163">
    <property type="entry name" value="Pep_deformylase"/>
    <property type="match status" value="1"/>
</dbReference>
<dbReference type="SUPFAM" id="SSF56420">
    <property type="entry name" value="Peptide deformylase"/>
    <property type="match status" value="1"/>
</dbReference>
<dbReference type="Pfam" id="PF01327">
    <property type="entry name" value="Pep_deformylase"/>
    <property type="match status" value="1"/>
</dbReference>
<comment type="similarity">
    <text evidence="1 7">Belongs to the polypeptide deformylase family.</text>
</comment>
<reference evidence="8" key="1">
    <citation type="submission" date="2022-01" db="EMBL/GenBank/DDBJ databases">
        <authorList>
            <person name="King R."/>
        </authorList>
    </citation>
    <scope>NUCLEOTIDE SEQUENCE</scope>
</reference>
<evidence type="ECO:0000256" key="1">
    <source>
        <dbReference type="ARBA" id="ARBA00010759"/>
    </source>
</evidence>
<sequence length="250" mass="28803">MKCTEAGIFLQKNILSRTDSTCNLFIKMHISARYISYKAARNWYANLKLVKPTPQDPPFKHVVQIGDPTLRQVAVKLYEDEIGTPEIQFLIKRLKYVFKKYNCVGLSAPQIGASFQILLAEFNHDHLKIYSKKEIESKEITLQPETVIINPVMKVLDYNKVIFSESCESVKGFYADVPRYRKIELKGLTEEGKPISLIAQGWWARILQHEIDHLNGKLYTDIMEPKTLTCSCWNIVNERGGRVQIPFGHQ</sequence>
<dbReference type="InterPro" id="IPR023635">
    <property type="entry name" value="Peptide_deformylase"/>
</dbReference>
<evidence type="ECO:0000256" key="7">
    <source>
        <dbReference type="RuleBase" id="RU362111"/>
    </source>
</evidence>
<dbReference type="PANTHER" id="PTHR10458">
    <property type="entry name" value="PEPTIDE DEFORMYLASE"/>
    <property type="match status" value="1"/>
</dbReference>
<evidence type="ECO:0000313" key="9">
    <source>
        <dbReference type="Proteomes" id="UP001153636"/>
    </source>
</evidence>
<evidence type="ECO:0000313" key="8">
    <source>
        <dbReference type="EMBL" id="CAH1098652.1"/>
    </source>
</evidence>
<evidence type="ECO:0000256" key="5">
    <source>
        <dbReference type="ARBA" id="ARBA00037114"/>
    </source>
</evidence>
<evidence type="ECO:0000256" key="3">
    <source>
        <dbReference type="ARBA" id="ARBA00022801"/>
    </source>
</evidence>
<dbReference type="GO" id="GO:0042586">
    <property type="term" value="F:peptide deformylase activity"/>
    <property type="evidence" value="ECO:0007669"/>
    <property type="project" value="UniProtKB-EC"/>
</dbReference>
<dbReference type="OrthoDB" id="276063at2759"/>
<keyword evidence="3 7" id="KW-0378">Hydrolase</keyword>
<comment type="catalytic activity">
    <reaction evidence="6 7">
        <text>N-terminal N-formyl-L-methionyl-[peptide] + H2O = N-terminal L-methionyl-[peptide] + formate</text>
        <dbReference type="Rhea" id="RHEA:24420"/>
        <dbReference type="Rhea" id="RHEA-COMP:10639"/>
        <dbReference type="Rhea" id="RHEA-COMP:10640"/>
        <dbReference type="ChEBI" id="CHEBI:15377"/>
        <dbReference type="ChEBI" id="CHEBI:15740"/>
        <dbReference type="ChEBI" id="CHEBI:49298"/>
        <dbReference type="ChEBI" id="CHEBI:64731"/>
        <dbReference type="EC" id="3.5.1.88"/>
    </reaction>
</comment>
<evidence type="ECO:0000256" key="6">
    <source>
        <dbReference type="ARBA" id="ARBA00048875"/>
    </source>
</evidence>
<dbReference type="CDD" id="cd00487">
    <property type="entry name" value="Pep_deformylase"/>
    <property type="match status" value="1"/>
</dbReference>
<dbReference type="EMBL" id="OV651813">
    <property type="protein sequence ID" value="CAH1098652.1"/>
    <property type="molecule type" value="Genomic_DNA"/>
</dbReference>
<dbReference type="AlphaFoldDB" id="A0A9P0C7X7"/>
<organism evidence="8 9">
    <name type="scientific">Psylliodes chrysocephalus</name>
    <dbReference type="NCBI Taxonomy" id="3402493"/>
    <lineage>
        <taxon>Eukaryota</taxon>
        <taxon>Metazoa</taxon>
        <taxon>Ecdysozoa</taxon>
        <taxon>Arthropoda</taxon>
        <taxon>Hexapoda</taxon>
        <taxon>Insecta</taxon>
        <taxon>Pterygota</taxon>
        <taxon>Neoptera</taxon>
        <taxon>Endopterygota</taxon>
        <taxon>Coleoptera</taxon>
        <taxon>Polyphaga</taxon>
        <taxon>Cucujiformia</taxon>
        <taxon>Chrysomeloidea</taxon>
        <taxon>Chrysomelidae</taxon>
        <taxon>Galerucinae</taxon>
        <taxon>Alticini</taxon>
        <taxon>Psylliodes</taxon>
    </lineage>
</organism>
<dbReference type="GO" id="GO:0005739">
    <property type="term" value="C:mitochondrion"/>
    <property type="evidence" value="ECO:0007669"/>
    <property type="project" value="UniProtKB-ARBA"/>
</dbReference>
<dbReference type="NCBIfam" id="NF001159">
    <property type="entry name" value="PRK00150.1-3"/>
    <property type="match status" value="1"/>
</dbReference>
<dbReference type="PANTHER" id="PTHR10458:SF2">
    <property type="entry name" value="PEPTIDE DEFORMYLASE, MITOCHONDRIAL"/>
    <property type="match status" value="1"/>
</dbReference>
<comment type="function">
    <text evidence="5 7">Removes the formyl group from the N-terminal Met of newly synthesized proteins.</text>
</comment>
<dbReference type="Gene3D" id="3.90.45.10">
    <property type="entry name" value="Peptide deformylase"/>
    <property type="match status" value="1"/>
</dbReference>
<keyword evidence="4 7" id="KW-0648">Protein biosynthesis</keyword>
<gene>
    <name evidence="8" type="ORF">PSYICH_LOCUS81</name>
</gene>
<keyword evidence="9" id="KW-1185">Reference proteome</keyword>
<dbReference type="Proteomes" id="UP001153636">
    <property type="component" value="Chromosome 1"/>
</dbReference>
<keyword evidence="2 7" id="KW-0479">Metal-binding</keyword>
<name>A0A9P0C7X7_9CUCU</name>
<dbReference type="GO" id="GO:0046872">
    <property type="term" value="F:metal ion binding"/>
    <property type="evidence" value="ECO:0007669"/>
    <property type="project" value="UniProtKB-KW"/>
</dbReference>
<proteinExistence type="inferred from homology"/>
<evidence type="ECO:0000256" key="2">
    <source>
        <dbReference type="ARBA" id="ARBA00022723"/>
    </source>
</evidence>
<protein>
    <recommendedName>
        <fullName evidence="7">Peptide deformylase</fullName>
        <ecNumber evidence="7">3.5.1.88</ecNumber>
    </recommendedName>
</protein>
<evidence type="ECO:0000256" key="4">
    <source>
        <dbReference type="ARBA" id="ARBA00022917"/>
    </source>
</evidence>
<dbReference type="InterPro" id="IPR036821">
    <property type="entry name" value="Peptide_deformylase_sf"/>
</dbReference>